<dbReference type="InterPro" id="IPR019142">
    <property type="entry name" value="Dymeclin"/>
</dbReference>
<proteinExistence type="inferred from homology"/>
<evidence type="ECO:0000313" key="7">
    <source>
        <dbReference type="Proteomes" id="UP001497525"/>
    </source>
</evidence>
<gene>
    <name evidence="6" type="ORF">CDAUBV1_LOCUS16236</name>
</gene>
<dbReference type="Pfam" id="PF09742">
    <property type="entry name" value="Dymeclin"/>
    <property type="match status" value="1"/>
</dbReference>
<evidence type="ECO:0000256" key="2">
    <source>
        <dbReference type="ARBA" id="ARBA00015736"/>
    </source>
</evidence>
<sequence>MCAVTAGGKPSGLVTCGQVEMGSKSSSLRAIPSNQFLRKYVGNESIQPTDPFWQEFLGFSWLNPSDYNAVENFEELDGSLLREFRKHNIKTHQLSSLMQFVIARAYELIGSVRTDPKVQFDTKILGTVQNGLLVFRISARYLLEHTTEQNFQRHLTDCYESSNRIPKEVFLPVLTSSSLLECFFQVLFSLLLKVPVNEETYSLHCETIMSALVLLARQMHRDLSSPLPLVFAYVMWGKCASLAPVIVHRLMTNFAENLPAPPGILGRTRPSSFVWRAASSLAGGLLTVITLGYANRGGSSSATVSSSVENGERPPVPPEPVTDLITSEPSVRTEEGCNVLAELSSLLLLVLTTQAGSILKCSALLQELGLNPQTPSLNPYRIALFSLRGKHEKLPIPPSGVEIEGEMNKGTPKAQPGGCQTQGNFDFAAIRDITAATLHQDSSTLLLYLLIHRNPFFHKFVIQDRNYEKLLIPLLNILYRSPSDSSHLVYMALIIILILTESEQFDQEIHTSIINWVNWSPNRRLSSVTRGSLIVLVLVRTIRYHLNQLRDKYLHVNILAALANLSSRITSMHPHVSESLLGLLHLLTKRYNRNVEHLRVLSLAHDKERLSKQAAEAQQTNATVQPKLSEDALVQELALLEEVIRMILEILNSILTHCLEANSNLVYSLLYKRDCLTALRSHPSFQGVVQNLDTILTFFSTKIDKELGENLSSPASLLAVIEKNSPVVYRVCNLRKFPDLKFKYVEEESPDDFFIPYVWSVVLRESSISFRTDSLPLFNPDRTAQPSEKCSDAEDEDEKTAFEPSPLQTSNDVGKEPAPVQSVST</sequence>
<feature type="region of interest" description="Disordered" evidence="5">
    <location>
        <begin position="779"/>
        <end position="825"/>
    </location>
</feature>
<evidence type="ECO:0000256" key="1">
    <source>
        <dbReference type="ARBA" id="ARBA00010603"/>
    </source>
</evidence>
<protein>
    <recommendedName>
        <fullName evidence="2">Dymeclin</fullName>
    </recommendedName>
</protein>
<comment type="caution">
    <text evidence="6">The sequence shown here is derived from an EMBL/GenBank/DDBJ whole genome shotgun (WGS) entry which is preliminary data.</text>
</comment>
<reference evidence="6" key="1">
    <citation type="submission" date="2024-06" db="EMBL/GenBank/DDBJ databases">
        <authorList>
            <person name="Liu X."/>
            <person name="Lenzi L."/>
            <person name="Haldenby T S."/>
            <person name="Uol C."/>
        </authorList>
    </citation>
    <scope>NUCLEOTIDE SEQUENCE</scope>
</reference>
<name>A0AAV2TXD9_CALDB</name>
<organism evidence="6 7">
    <name type="scientific">Calicophoron daubneyi</name>
    <name type="common">Rumen fluke</name>
    <name type="synonym">Paramphistomum daubneyi</name>
    <dbReference type="NCBI Taxonomy" id="300641"/>
    <lineage>
        <taxon>Eukaryota</taxon>
        <taxon>Metazoa</taxon>
        <taxon>Spiralia</taxon>
        <taxon>Lophotrochozoa</taxon>
        <taxon>Platyhelminthes</taxon>
        <taxon>Trematoda</taxon>
        <taxon>Digenea</taxon>
        <taxon>Plagiorchiida</taxon>
        <taxon>Pronocephalata</taxon>
        <taxon>Paramphistomoidea</taxon>
        <taxon>Paramphistomidae</taxon>
        <taxon>Calicophoron</taxon>
    </lineage>
</organism>
<feature type="region of interest" description="Disordered" evidence="5">
    <location>
        <begin position="297"/>
        <end position="322"/>
    </location>
</feature>
<evidence type="ECO:0000256" key="5">
    <source>
        <dbReference type="SAM" id="MobiDB-lite"/>
    </source>
</evidence>
<evidence type="ECO:0000256" key="3">
    <source>
        <dbReference type="ARBA" id="ARBA00022707"/>
    </source>
</evidence>
<evidence type="ECO:0000256" key="4">
    <source>
        <dbReference type="ARBA" id="ARBA00023288"/>
    </source>
</evidence>
<dbReference type="GO" id="GO:0007030">
    <property type="term" value="P:Golgi organization"/>
    <property type="evidence" value="ECO:0007669"/>
    <property type="project" value="TreeGrafter"/>
</dbReference>
<accession>A0AAV2TXD9</accession>
<keyword evidence="4" id="KW-0449">Lipoprotein</keyword>
<feature type="compositionally biased region" description="Low complexity" evidence="5">
    <location>
        <begin position="299"/>
        <end position="308"/>
    </location>
</feature>
<dbReference type="PANTHER" id="PTHR12895">
    <property type="entry name" value="DYMECLIN"/>
    <property type="match status" value="1"/>
</dbReference>
<keyword evidence="3" id="KW-0519">Myristate</keyword>
<comment type="similarity">
    <text evidence="1">Belongs to the dymeclin family.</text>
</comment>
<dbReference type="GO" id="GO:0005794">
    <property type="term" value="C:Golgi apparatus"/>
    <property type="evidence" value="ECO:0007669"/>
    <property type="project" value="TreeGrafter"/>
</dbReference>
<dbReference type="Proteomes" id="UP001497525">
    <property type="component" value="Unassembled WGS sequence"/>
</dbReference>
<dbReference type="PANTHER" id="PTHR12895:SF9">
    <property type="entry name" value="DYMECLIN"/>
    <property type="match status" value="1"/>
</dbReference>
<dbReference type="EMBL" id="CAXLJL010000822">
    <property type="protein sequence ID" value="CAL5140942.1"/>
    <property type="molecule type" value="Genomic_DNA"/>
</dbReference>
<evidence type="ECO:0000313" key="6">
    <source>
        <dbReference type="EMBL" id="CAL5140942.1"/>
    </source>
</evidence>
<dbReference type="AlphaFoldDB" id="A0AAV2TXD9"/>